<evidence type="ECO:0000259" key="6">
    <source>
        <dbReference type="SMART" id="SM00849"/>
    </source>
</evidence>
<dbReference type="Proteomes" id="UP000516148">
    <property type="component" value="Chromosome"/>
</dbReference>
<keyword evidence="3" id="KW-0479">Metal-binding</keyword>
<evidence type="ECO:0000256" key="1">
    <source>
        <dbReference type="ARBA" id="ARBA00001947"/>
    </source>
</evidence>
<dbReference type="SUPFAM" id="SSF56281">
    <property type="entry name" value="Metallo-hydrolase/oxidoreductase"/>
    <property type="match status" value="1"/>
</dbReference>
<organism evidence="7 8">
    <name type="scientific">Sphingomonas alpina</name>
    <dbReference type="NCBI Taxonomy" id="653931"/>
    <lineage>
        <taxon>Bacteria</taxon>
        <taxon>Pseudomonadati</taxon>
        <taxon>Pseudomonadota</taxon>
        <taxon>Alphaproteobacteria</taxon>
        <taxon>Sphingomonadales</taxon>
        <taxon>Sphingomonadaceae</taxon>
        <taxon>Sphingomonas</taxon>
    </lineage>
</organism>
<name>A0A7H0LND3_9SPHN</name>
<evidence type="ECO:0000313" key="7">
    <source>
        <dbReference type="EMBL" id="QNQ11186.1"/>
    </source>
</evidence>
<keyword evidence="4 7" id="KW-0378">Hydrolase</keyword>
<feature type="domain" description="Metallo-beta-lactamase" evidence="6">
    <location>
        <begin position="33"/>
        <end position="268"/>
    </location>
</feature>
<dbReference type="GO" id="GO:0016787">
    <property type="term" value="F:hydrolase activity"/>
    <property type="evidence" value="ECO:0007669"/>
    <property type="project" value="UniProtKB-KW"/>
</dbReference>
<dbReference type="InterPro" id="IPR001279">
    <property type="entry name" value="Metallo-B-lactamas"/>
</dbReference>
<dbReference type="RefSeq" id="WP_187763470.1">
    <property type="nucleotide sequence ID" value="NZ_CP061038.1"/>
</dbReference>
<comment type="similarity">
    <text evidence="2">Belongs to the metallo-beta-lactamase superfamily.</text>
</comment>
<dbReference type="PANTHER" id="PTHR42978:SF2">
    <property type="entry name" value="102 KBASES UNSTABLE REGION: FROM 1 TO 119443"/>
    <property type="match status" value="1"/>
</dbReference>
<keyword evidence="8" id="KW-1185">Reference proteome</keyword>
<dbReference type="InterPro" id="IPR051013">
    <property type="entry name" value="MBL_superfamily_lactonases"/>
</dbReference>
<dbReference type="Pfam" id="PF00753">
    <property type="entry name" value="Lactamase_B"/>
    <property type="match status" value="1"/>
</dbReference>
<sequence length="283" mass="30681">MRETIVTLIRAGHCVHPQRMTIRDGSWRPAVFPALSILIIHPVEGPILFDTGYDPAFFAATEPFPERFYRWLTPVTLAAGAEVAAQLQRFGLAPGDIRHLILSHFHADHVAGTHAFPNAAIHCSRTGLDAACSSGRFAAVRRGMLRALLPADIAARARFFEDAPRMMLPGALQPFDMGADILGDGSVLAVELPGHCPGHWGAVINDSAHGEHFLVADAAWSTDAIRRDMPPPAITSNLLGSAKRVEATLRRLNALWRRNPEIRLTPAHCLERAAEAEPGGISA</sequence>
<proteinExistence type="inferred from homology"/>
<evidence type="ECO:0000256" key="2">
    <source>
        <dbReference type="ARBA" id="ARBA00007749"/>
    </source>
</evidence>
<protein>
    <submittedName>
        <fullName evidence="7">MBL fold metallo-hydrolase</fullName>
    </submittedName>
</protein>
<evidence type="ECO:0000313" key="8">
    <source>
        <dbReference type="Proteomes" id="UP000516148"/>
    </source>
</evidence>
<dbReference type="GO" id="GO:0046872">
    <property type="term" value="F:metal ion binding"/>
    <property type="evidence" value="ECO:0007669"/>
    <property type="project" value="UniProtKB-KW"/>
</dbReference>
<evidence type="ECO:0000256" key="3">
    <source>
        <dbReference type="ARBA" id="ARBA00022723"/>
    </source>
</evidence>
<dbReference type="PANTHER" id="PTHR42978">
    <property type="entry name" value="QUORUM-QUENCHING LACTONASE YTNP-RELATED-RELATED"/>
    <property type="match status" value="1"/>
</dbReference>
<dbReference type="CDD" id="cd07730">
    <property type="entry name" value="metallo-hydrolase-like_MBL-fold"/>
    <property type="match status" value="1"/>
</dbReference>
<dbReference type="InterPro" id="IPR036866">
    <property type="entry name" value="RibonucZ/Hydroxyglut_hydro"/>
</dbReference>
<dbReference type="EMBL" id="CP061038">
    <property type="protein sequence ID" value="QNQ11186.1"/>
    <property type="molecule type" value="Genomic_DNA"/>
</dbReference>
<reference evidence="7 8" key="1">
    <citation type="submission" date="2020-09" db="EMBL/GenBank/DDBJ databases">
        <title>Sphingomonas sp., a new species isolated from pork steak.</title>
        <authorList>
            <person name="Heidler von Heilborn D."/>
        </authorList>
    </citation>
    <scope>NUCLEOTIDE SEQUENCE [LARGE SCALE GENOMIC DNA]</scope>
    <source>
        <strain evidence="8">S8-3T</strain>
    </source>
</reference>
<evidence type="ECO:0000256" key="5">
    <source>
        <dbReference type="ARBA" id="ARBA00022833"/>
    </source>
</evidence>
<comment type="cofactor">
    <cofactor evidence="1">
        <name>Zn(2+)</name>
        <dbReference type="ChEBI" id="CHEBI:29105"/>
    </cofactor>
</comment>
<evidence type="ECO:0000256" key="4">
    <source>
        <dbReference type="ARBA" id="ARBA00022801"/>
    </source>
</evidence>
<keyword evidence="5" id="KW-0862">Zinc</keyword>
<dbReference type="SMART" id="SM00849">
    <property type="entry name" value="Lactamase_B"/>
    <property type="match status" value="1"/>
</dbReference>
<dbReference type="Gene3D" id="3.60.15.10">
    <property type="entry name" value="Ribonuclease Z/Hydroxyacylglutathione hydrolase-like"/>
    <property type="match status" value="1"/>
</dbReference>
<gene>
    <name evidence="7" type="ORF">H3Z74_08560</name>
</gene>
<accession>A0A7H0LND3</accession>
<dbReference type="KEGG" id="spap:H3Z74_08560"/>
<dbReference type="AlphaFoldDB" id="A0A7H0LND3"/>